<dbReference type="GO" id="GO:0140492">
    <property type="term" value="F:metal-dependent deubiquitinase activity"/>
    <property type="evidence" value="ECO:0007669"/>
    <property type="project" value="EnsemblFungi"/>
</dbReference>
<comment type="cofactor">
    <cofactor evidence="1">
        <name>Zn(2+)</name>
        <dbReference type="ChEBI" id="CHEBI:29105"/>
    </cofactor>
</comment>
<dbReference type="MEROPS" id="M67.A14"/>
<dbReference type="Pfam" id="PF08969">
    <property type="entry name" value="USP8_dimer"/>
    <property type="match status" value="1"/>
</dbReference>
<dbReference type="GO" id="GO:0070536">
    <property type="term" value="P:protein K63-linked deubiquitination"/>
    <property type="evidence" value="ECO:0007669"/>
    <property type="project" value="InterPro"/>
</dbReference>
<dbReference type="PROSITE" id="PS50249">
    <property type="entry name" value="MPN"/>
    <property type="match status" value="1"/>
</dbReference>
<evidence type="ECO:0000256" key="4">
    <source>
        <dbReference type="ARBA" id="ARBA00022723"/>
    </source>
</evidence>
<dbReference type="GO" id="GO:0016020">
    <property type="term" value="C:membrane"/>
    <property type="evidence" value="ECO:0000318"/>
    <property type="project" value="GO_Central"/>
</dbReference>
<feature type="region of interest" description="Disordered" evidence="9">
    <location>
        <begin position="197"/>
        <end position="224"/>
    </location>
</feature>
<dbReference type="RefSeq" id="XP_002172532.2">
    <property type="nucleotide sequence ID" value="XM_002172496.2"/>
</dbReference>
<keyword evidence="4" id="KW-0479">Metal-binding</keyword>
<dbReference type="GO" id="GO:0070530">
    <property type="term" value="F:K63-linked polyubiquitin modification-dependent protein binding"/>
    <property type="evidence" value="ECO:0007669"/>
    <property type="project" value="EnsemblFungi"/>
</dbReference>
<dbReference type="JaponicusDB" id="SJAG_01281">
    <property type="gene designation" value="sst2"/>
</dbReference>
<accession>B6K089</accession>
<dbReference type="GO" id="GO:0043328">
    <property type="term" value="P:protein transport to vacuole involved in ubiquitin-dependent protein catabolic process via the multivesicular body sorting pathway"/>
    <property type="evidence" value="ECO:0007669"/>
    <property type="project" value="EnsemblFungi"/>
</dbReference>
<dbReference type="GO" id="GO:0032511">
    <property type="term" value="P:late endosome to vacuole transport via multivesicular body sorting pathway"/>
    <property type="evidence" value="ECO:0000318"/>
    <property type="project" value="GO_Central"/>
</dbReference>
<keyword evidence="5" id="KW-0833">Ubl conjugation pathway</keyword>
<dbReference type="CDD" id="cd08066">
    <property type="entry name" value="MPN_AMSH_like"/>
    <property type="match status" value="1"/>
</dbReference>
<evidence type="ECO:0000313" key="12">
    <source>
        <dbReference type="JaponicusDB" id="SJAG_01281"/>
    </source>
</evidence>
<evidence type="ECO:0000256" key="7">
    <source>
        <dbReference type="ARBA" id="ARBA00022833"/>
    </source>
</evidence>
<keyword evidence="13" id="KW-1185">Reference proteome</keyword>
<keyword evidence="6" id="KW-0378">Hydrolase</keyword>
<evidence type="ECO:0000256" key="2">
    <source>
        <dbReference type="ARBA" id="ARBA00010981"/>
    </source>
</evidence>
<dbReference type="PANTHER" id="PTHR12947:SF13">
    <property type="entry name" value="FI19924P1"/>
    <property type="match status" value="1"/>
</dbReference>
<dbReference type="Pfam" id="PF01398">
    <property type="entry name" value="JAB"/>
    <property type="match status" value="1"/>
</dbReference>
<proteinExistence type="inferred from homology"/>
<dbReference type="InterPro" id="IPR000555">
    <property type="entry name" value="JAMM/MPN+_dom"/>
</dbReference>
<dbReference type="Gene3D" id="1.20.58.80">
    <property type="entry name" value="Phosphotransferase system, lactose/cellobiose-type IIA subunit"/>
    <property type="match status" value="1"/>
</dbReference>
<dbReference type="VEuPathDB" id="FungiDB:SJAG_01281"/>
<dbReference type="InterPro" id="IPR037518">
    <property type="entry name" value="MPN"/>
</dbReference>
<evidence type="ECO:0000256" key="8">
    <source>
        <dbReference type="ARBA" id="ARBA00023049"/>
    </source>
</evidence>
<dbReference type="Proteomes" id="UP000001744">
    <property type="component" value="Unassembled WGS sequence"/>
</dbReference>
<dbReference type="SMART" id="SM00232">
    <property type="entry name" value="JAB_MPN"/>
    <property type="match status" value="1"/>
</dbReference>
<evidence type="ECO:0000256" key="1">
    <source>
        <dbReference type="ARBA" id="ARBA00001947"/>
    </source>
</evidence>
<feature type="domain" description="MPN" evidence="10">
    <location>
        <begin position="267"/>
        <end position="398"/>
    </location>
</feature>
<keyword evidence="8" id="KW-0482">Metalloprotease</keyword>
<evidence type="ECO:0000256" key="9">
    <source>
        <dbReference type="SAM" id="MobiDB-lite"/>
    </source>
</evidence>
<reference evidence="11 13" key="1">
    <citation type="journal article" date="2011" name="Science">
        <title>Comparative functional genomics of the fission yeasts.</title>
        <authorList>
            <person name="Rhind N."/>
            <person name="Chen Z."/>
            <person name="Yassour M."/>
            <person name="Thompson D.A."/>
            <person name="Haas B.J."/>
            <person name="Habib N."/>
            <person name="Wapinski I."/>
            <person name="Roy S."/>
            <person name="Lin M.F."/>
            <person name="Heiman D.I."/>
            <person name="Young S.K."/>
            <person name="Furuya K."/>
            <person name="Guo Y."/>
            <person name="Pidoux A."/>
            <person name="Chen H.M."/>
            <person name="Robbertse B."/>
            <person name="Goldberg J.M."/>
            <person name="Aoki K."/>
            <person name="Bayne E.H."/>
            <person name="Berlin A.M."/>
            <person name="Desjardins C.A."/>
            <person name="Dobbs E."/>
            <person name="Dukaj L."/>
            <person name="Fan L."/>
            <person name="FitzGerald M.G."/>
            <person name="French C."/>
            <person name="Gujja S."/>
            <person name="Hansen K."/>
            <person name="Keifenheim D."/>
            <person name="Levin J.Z."/>
            <person name="Mosher R.A."/>
            <person name="Mueller C.A."/>
            <person name="Pfiffner J."/>
            <person name="Priest M."/>
            <person name="Russ C."/>
            <person name="Smialowska A."/>
            <person name="Swoboda P."/>
            <person name="Sykes S.M."/>
            <person name="Vaughn M."/>
            <person name="Vengrova S."/>
            <person name="Yoder R."/>
            <person name="Zeng Q."/>
            <person name="Allshire R."/>
            <person name="Baulcombe D."/>
            <person name="Birren B.W."/>
            <person name="Brown W."/>
            <person name="Ekwall K."/>
            <person name="Kellis M."/>
            <person name="Leatherwood J."/>
            <person name="Levin H."/>
            <person name="Margalit H."/>
            <person name="Martienssen R."/>
            <person name="Nieduszynski C.A."/>
            <person name="Spatafora J.W."/>
            <person name="Friedman N."/>
            <person name="Dalgaard J.Z."/>
            <person name="Baumann P."/>
            <person name="Niki H."/>
            <person name="Regev A."/>
            <person name="Nusbaum C."/>
        </authorList>
    </citation>
    <scope>NUCLEOTIDE SEQUENCE [LARGE SCALE GENOMIC DNA]</scope>
    <source>
        <strain evidence="13">yFS275 / FY16936</strain>
    </source>
</reference>
<dbReference type="InterPro" id="IPR044098">
    <property type="entry name" value="STAMBP/STALP-like_MPN"/>
</dbReference>
<dbReference type="EMBL" id="KE651168">
    <property type="protein sequence ID" value="EEB06239.2"/>
    <property type="molecule type" value="Genomic_DNA"/>
</dbReference>
<sequence>MNVNSDEHVPLSPRALAERASQFTFNRNIPLRNWLRTGTTLLKQACIYIREKDFENGLFLLYRYAELFFHCQTHPEASQYKKELHEFYDTVNTALEEITLLKPLVQESYDKQVELLKRQKIEDENLNKFLVSKNHDVDKIPQQTNHSISRTHSSWTVDDLKLYPASSTKSNDETHKAHSHTLDFSYPSATTTSSVQNSAAGIPISAPRPIPNVPTSQTNGPPPLPNKPLNKLTSQFLHFSPPSEVPEKQTKSFKIQCYTEGGKPLRTVFLPSSIRSTFLRIAKPNTDRRLETCGILCGKLRQNAFFITKLVIPPQEATTDTCSTTDEAGLFEYQDKHDLLTLGWIHTHPTQTCFMSSVDLHTHCSYQLMLPEAIAIVLAPSKKLSSGIFRLLDPTGLQTVVQCRKPGLFHPHEGRIYTSAEPPGHVRELDAPLEVVDLR</sequence>
<dbReference type="GO" id="GO:0120113">
    <property type="term" value="P:cytoplasm to vacuole targeting by the NVT pathway"/>
    <property type="evidence" value="ECO:0007669"/>
    <property type="project" value="EnsemblFungi"/>
</dbReference>
<dbReference type="OMA" id="EATTDTC"/>
<evidence type="ECO:0000256" key="5">
    <source>
        <dbReference type="ARBA" id="ARBA00022786"/>
    </source>
</evidence>
<dbReference type="PANTHER" id="PTHR12947">
    <property type="entry name" value="AMSH-LIKE PROTEASE"/>
    <property type="match status" value="1"/>
</dbReference>
<evidence type="ECO:0000256" key="3">
    <source>
        <dbReference type="ARBA" id="ARBA00022670"/>
    </source>
</evidence>
<evidence type="ECO:0000256" key="6">
    <source>
        <dbReference type="ARBA" id="ARBA00022801"/>
    </source>
</evidence>
<dbReference type="STRING" id="402676.B6K089"/>
<dbReference type="InterPro" id="IPR015063">
    <property type="entry name" value="USP8_dimer"/>
</dbReference>
<dbReference type="GO" id="GO:0008270">
    <property type="term" value="F:zinc ion binding"/>
    <property type="evidence" value="ECO:0007669"/>
    <property type="project" value="EnsemblFungi"/>
</dbReference>
<keyword evidence="7" id="KW-0862">Zinc</keyword>
<comment type="similarity">
    <text evidence="2">Belongs to the peptidase M67C family.</text>
</comment>
<dbReference type="OrthoDB" id="3640at2759"/>
<evidence type="ECO:0000313" key="11">
    <source>
        <dbReference type="EMBL" id="EEB06239.2"/>
    </source>
</evidence>
<dbReference type="Gene3D" id="3.40.140.10">
    <property type="entry name" value="Cytidine Deaminase, domain 2"/>
    <property type="match status" value="1"/>
</dbReference>
<name>B6K089_SCHJY</name>
<dbReference type="GO" id="GO:0043130">
    <property type="term" value="F:ubiquitin binding"/>
    <property type="evidence" value="ECO:0007669"/>
    <property type="project" value="EnsemblFungi"/>
</dbReference>
<evidence type="ECO:0000259" key="10">
    <source>
        <dbReference type="PROSITE" id="PS50249"/>
    </source>
</evidence>
<keyword evidence="3" id="KW-0645">Protease</keyword>
<gene>
    <name evidence="12" type="primary">sst2</name>
    <name evidence="11" type="ORF">SJAG_01281</name>
</gene>
<dbReference type="eggNOG" id="KOG2880">
    <property type="taxonomic scope" value="Eukaryota"/>
</dbReference>
<dbReference type="GeneID" id="7052356"/>
<dbReference type="SUPFAM" id="SSF102712">
    <property type="entry name" value="JAB1/MPN domain"/>
    <property type="match status" value="1"/>
</dbReference>
<protein>
    <submittedName>
        <fullName evidence="11">AMSH protein</fullName>
    </submittedName>
</protein>
<dbReference type="HOGENOM" id="CLU_023304_4_0_1"/>
<dbReference type="AlphaFoldDB" id="B6K089"/>
<dbReference type="GO" id="GO:0005768">
    <property type="term" value="C:endosome"/>
    <property type="evidence" value="ECO:0000318"/>
    <property type="project" value="GO_Central"/>
</dbReference>
<dbReference type="FunFam" id="3.40.140.10:FF:000033">
    <property type="entry name" value="AMSH-like protease sst2"/>
    <property type="match status" value="1"/>
</dbReference>
<evidence type="ECO:0000313" key="13">
    <source>
        <dbReference type="Proteomes" id="UP000001744"/>
    </source>
</evidence>
<organism evidence="11 13">
    <name type="scientific">Schizosaccharomyces japonicus (strain yFS275 / FY16936)</name>
    <name type="common">Fission yeast</name>
    <dbReference type="NCBI Taxonomy" id="402676"/>
    <lineage>
        <taxon>Eukaryota</taxon>
        <taxon>Fungi</taxon>
        <taxon>Dikarya</taxon>
        <taxon>Ascomycota</taxon>
        <taxon>Taphrinomycotina</taxon>
        <taxon>Schizosaccharomycetes</taxon>
        <taxon>Schizosaccharomycetales</taxon>
        <taxon>Schizosaccharomycetaceae</taxon>
        <taxon>Schizosaccharomyces</taxon>
    </lineage>
</organism>
<dbReference type="GO" id="GO:0061578">
    <property type="term" value="F:K63-linked deubiquitinase activity"/>
    <property type="evidence" value="ECO:0000318"/>
    <property type="project" value="GO_Central"/>
</dbReference>